<name>A0A134CJL1_9FIRM</name>
<dbReference type="PANTHER" id="PTHR30349:SF64">
    <property type="entry name" value="PROPHAGE INTEGRASE INTD-RELATED"/>
    <property type="match status" value="1"/>
</dbReference>
<dbReference type="STRING" id="1588748.HMPREF3182_00409"/>
<organism evidence="5 6">
    <name type="scientific">Megasphaera hutchinsoni</name>
    <dbReference type="NCBI Taxonomy" id="1588748"/>
    <lineage>
        <taxon>Bacteria</taxon>
        <taxon>Bacillati</taxon>
        <taxon>Bacillota</taxon>
        <taxon>Negativicutes</taxon>
        <taxon>Veillonellales</taxon>
        <taxon>Veillonellaceae</taxon>
        <taxon>Megasphaera</taxon>
    </lineage>
</organism>
<dbReference type="PANTHER" id="PTHR30349">
    <property type="entry name" value="PHAGE INTEGRASE-RELATED"/>
    <property type="match status" value="1"/>
</dbReference>
<dbReference type="InterPro" id="IPR010998">
    <property type="entry name" value="Integrase_recombinase_N"/>
</dbReference>
<dbReference type="InterPro" id="IPR050090">
    <property type="entry name" value="Tyrosine_recombinase_XerCD"/>
</dbReference>
<dbReference type="GO" id="GO:0015074">
    <property type="term" value="P:DNA integration"/>
    <property type="evidence" value="ECO:0007669"/>
    <property type="project" value="InterPro"/>
</dbReference>
<evidence type="ECO:0000256" key="2">
    <source>
        <dbReference type="ARBA" id="ARBA00023125"/>
    </source>
</evidence>
<protein>
    <submittedName>
        <fullName evidence="5">Site-specific recombinase, phage integrase family</fullName>
    </submittedName>
</protein>
<dbReference type="GO" id="GO:0003677">
    <property type="term" value="F:DNA binding"/>
    <property type="evidence" value="ECO:0007669"/>
    <property type="project" value="UniProtKB-KW"/>
</dbReference>
<comment type="caution">
    <text evidence="5">The sequence shown here is derived from an EMBL/GenBank/DDBJ whole genome shotgun (WGS) entry which is preliminary data.</text>
</comment>
<evidence type="ECO:0000313" key="6">
    <source>
        <dbReference type="Proteomes" id="UP000070160"/>
    </source>
</evidence>
<gene>
    <name evidence="5" type="ORF">HMPREF3182_00409</name>
</gene>
<dbReference type="EMBL" id="LSDT01000012">
    <property type="protein sequence ID" value="KXB92413.1"/>
    <property type="molecule type" value="Genomic_DNA"/>
</dbReference>
<feature type="domain" description="Tyr recombinase" evidence="4">
    <location>
        <begin position="153"/>
        <end position="351"/>
    </location>
</feature>
<sequence>MTGKQRRVSVSFNSKSRQAFKQASIVLQNKINQLTNNAMYADKPFSVAANEFIDQNKPFEKDNTTIRKKLSLKKVLELFGEDILLSGFTVSVLQSTISEFYKTHSFSYTKMIFGFICMVFKYSKRMKYIKDIDFLDDVEIRKKTTTAEDIKKAAAKYLDHDELKGVLDLLYKENPAISLICEFQSLTGLRIGELAAIRFKDYDRKNSMLDINATFSWTKSVKDPGARIPPKNIYSVRKIYLNARAVEIIESFIRANRAVQLSPFNYPDTAYVFTTNGGHPYSPQNINKLLKKINFSKPISTHTFRHTHISMLAEQNVPLKAIMARVGHNEPRTTLAVYTHVTNNMDKVIIKALDTIQKA</sequence>
<dbReference type="Pfam" id="PF00589">
    <property type="entry name" value="Phage_integrase"/>
    <property type="match status" value="1"/>
</dbReference>
<evidence type="ECO:0000256" key="3">
    <source>
        <dbReference type="ARBA" id="ARBA00023172"/>
    </source>
</evidence>
<keyword evidence="6" id="KW-1185">Reference proteome</keyword>
<evidence type="ECO:0000256" key="1">
    <source>
        <dbReference type="ARBA" id="ARBA00008857"/>
    </source>
</evidence>
<evidence type="ECO:0000259" key="4">
    <source>
        <dbReference type="PROSITE" id="PS51898"/>
    </source>
</evidence>
<dbReference type="InterPro" id="IPR013762">
    <property type="entry name" value="Integrase-like_cat_sf"/>
</dbReference>
<keyword evidence="3" id="KW-0233">DNA recombination</keyword>
<dbReference type="AlphaFoldDB" id="A0A134CJL1"/>
<dbReference type="InterPro" id="IPR011010">
    <property type="entry name" value="DNA_brk_join_enz"/>
</dbReference>
<dbReference type="PROSITE" id="PS51898">
    <property type="entry name" value="TYR_RECOMBINASE"/>
    <property type="match status" value="1"/>
</dbReference>
<dbReference type="CDD" id="cd01189">
    <property type="entry name" value="INT_ICEBs1_C_like"/>
    <property type="match status" value="1"/>
</dbReference>
<dbReference type="Gene3D" id="1.10.443.10">
    <property type="entry name" value="Intergrase catalytic core"/>
    <property type="match status" value="1"/>
</dbReference>
<keyword evidence="2" id="KW-0238">DNA-binding</keyword>
<evidence type="ECO:0000313" key="5">
    <source>
        <dbReference type="EMBL" id="KXB92413.1"/>
    </source>
</evidence>
<comment type="similarity">
    <text evidence="1">Belongs to the 'phage' integrase family.</text>
</comment>
<dbReference type="SUPFAM" id="SSF56349">
    <property type="entry name" value="DNA breaking-rejoining enzymes"/>
    <property type="match status" value="1"/>
</dbReference>
<accession>A0A134CJL1</accession>
<dbReference type="InterPro" id="IPR002104">
    <property type="entry name" value="Integrase_catalytic"/>
</dbReference>
<dbReference type="Proteomes" id="UP000070160">
    <property type="component" value="Unassembled WGS sequence"/>
</dbReference>
<reference evidence="6" key="1">
    <citation type="submission" date="2016-01" db="EMBL/GenBank/DDBJ databases">
        <authorList>
            <person name="Mitreva M."/>
            <person name="Pepin K.H."/>
            <person name="Mihindukulasuriya K.A."/>
            <person name="Fulton R."/>
            <person name="Fronick C."/>
            <person name="O'Laughlin M."/>
            <person name="Miner T."/>
            <person name="Herter B."/>
            <person name="Rosa B.A."/>
            <person name="Cordes M."/>
            <person name="Tomlinson C."/>
            <person name="Wollam A."/>
            <person name="Palsikar V.B."/>
            <person name="Mardis E.R."/>
            <person name="Wilson R.K."/>
        </authorList>
    </citation>
    <scope>NUCLEOTIDE SEQUENCE [LARGE SCALE GENOMIC DNA]</scope>
    <source>
        <strain evidence="6">KA00182</strain>
    </source>
</reference>
<dbReference type="GO" id="GO:0006310">
    <property type="term" value="P:DNA recombination"/>
    <property type="evidence" value="ECO:0007669"/>
    <property type="project" value="UniProtKB-KW"/>
</dbReference>
<proteinExistence type="inferred from homology"/>
<dbReference type="Gene3D" id="1.10.150.130">
    <property type="match status" value="1"/>
</dbReference>